<keyword evidence="1" id="KW-1133">Transmembrane helix</keyword>
<dbReference type="NCBIfam" id="TIGR02532">
    <property type="entry name" value="IV_pilin_GFxxxE"/>
    <property type="match status" value="1"/>
</dbReference>
<dbReference type="Proteomes" id="UP000590542">
    <property type="component" value="Unassembled WGS sequence"/>
</dbReference>
<reference evidence="2 3" key="1">
    <citation type="journal article" date="2020" name="Biotechnol. Biofuels">
        <title>New insights from the biogas microbiome by comprehensive genome-resolved metagenomics of nearly 1600 species originating from multiple anaerobic digesters.</title>
        <authorList>
            <person name="Campanaro S."/>
            <person name="Treu L."/>
            <person name="Rodriguez-R L.M."/>
            <person name="Kovalovszki A."/>
            <person name="Ziels R.M."/>
            <person name="Maus I."/>
            <person name="Zhu X."/>
            <person name="Kougias P.G."/>
            <person name="Basile A."/>
            <person name="Luo G."/>
            <person name="Schluter A."/>
            <person name="Konstantinidis K.T."/>
            <person name="Angelidaki I."/>
        </authorList>
    </citation>
    <scope>NUCLEOTIDE SEQUENCE [LARGE SCALE GENOMIC DNA]</scope>
    <source>
        <strain evidence="2">AS27yjCOA_202</strain>
    </source>
</reference>
<dbReference type="InterPro" id="IPR045584">
    <property type="entry name" value="Pilin-like"/>
</dbReference>
<organism evidence="2 3">
    <name type="scientific">candidate division WWE3 bacterium</name>
    <dbReference type="NCBI Taxonomy" id="2053526"/>
    <lineage>
        <taxon>Bacteria</taxon>
        <taxon>Katanobacteria</taxon>
    </lineage>
</organism>
<feature type="transmembrane region" description="Helical" evidence="1">
    <location>
        <begin position="12"/>
        <end position="31"/>
    </location>
</feature>
<keyword evidence="1" id="KW-0812">Transmembrane</keyword>
<name>A0A7X9E7A2_UNCKA</name>
<evidence type="ECO:0000313" key="2">
    <source>
        <dbReference type="EMBL" id="NMB91602.1"/>
    </source>
</evidence>
<keyword evidence="1" id="KW-0472">Membrane</keyword>
<evidence type="ECO:0000256" key="1">
    <source>
        <dbReference type="SAM" id="Phobius"/>
    </source>
</evidence>
<dbReference type="Pfam" id="PF07963">
    <property type="entry name" value="N_methyl"/>
    <property type="match status" value="1"/>
</dbReference>
<protein>
    <submittedName>
        <fullName evidence="2">Prepilin-type N-terminal cleavage/methylation domain-containing protein</fullName>
    </submittedName>
</protein>
<evidence type="ECO:0000313" key="3">
    <source>
        <dbReference type="Proteomes" id="UP000590542"/>
    </source>
</evidence>
<dbReference type="SUPFAM" id="SSF54523">
    <property type="entry name" value="Pili subunits"/>
    <property type="match status" value="1"/>
</dbReference>
<comment type="caution">
    <text evidence="2">The sequence shown here is derived from an EMBL/GenBank/DDBJ whole genome shotgun (WGS) entry which is preliminary data.</text>
</comment>
<dbReference type="EMBL" id="JAAZNV010000007">
    <property type="protein sequence ID" value="NMB91602.1"/>
    <property type="molecule type" value="Genomic_DNA"/>
</dbReference>
<dbReference type="AlphaFoldDB" id="A0A7X9E7A2"/>
<sequence length="180" mass="19234">MTKKSGYESQKGFTLIELLLVIALLAISIGVTNDILISLIRSNNKTQVMNEIEQQSNFVSLKVEKELRNARAINNPVSGSSGTILSFSTRNGDTIEYEVLSGVIYRKLNSGNAIAVTSSASPGGVIVSCSNGVDSCFSTFGVNPQIVSINMDFTQAQPSAGRSYTGKVGIKSTIVVRNTY</sequence>
<dbReference type="InterPro" id="IPR012902">
    <property type="entry name" value="N_methyl_site"/>
</dbReference>
<accession>A0A7X9E7A2</accession>
<dbReference type="Gene3D" id="3.30.700.10">
    <property type="entry name" value="Glycoprotein, Type 4 Pilin"/>
    <property type="match status" value="1"/>
</dbReference>
<proteinExistence type="predicted"/>
<gene>
    <name evidence="2" type="ORF">GYA37_02000</name>
</gene>